<proteinExistence type="predicted"/>
<dbReference type="PROSITE" id="PS50181">
    <property type="entry name" value="FBOX"/>
    <property type="match status" value="1"/>
</dbReference>
<accession>A0A3Q3F6I8</accession>
<protein>
    <submittedName>
        <fullName evidence="4">F-box protein 3</fullName>
    </submittedName>
</protein>
<dbReference type="AlphaFoldDB" id="A0A3Q3F6I8"/>
<dbReference type="InParanoid" id="A0A3Q3F6I8"/>
<evidence type="ECO:0000256" key="2">
    <source>
        <dbReference type="ARBA" id="ARBA00022786"/>
    </source>
</evidence>
<feature type="domain" description="F-box" evidence="3">
    <location>
        <begin position="6"/>
        <end position="52"/>
    </location>
</feature>
<dbReference type="InterPro" id="IPR052121">
    <property type="entry name" value="F-box_SCF_Substrate_Recog"/>
</dbReference>
<reference evidence="4" key="1">
    <citation type="submission" date="2025-08" db="UniProtKB">
        <authorList>
            <consortium name="Ensembl"/>
        </authorList>
    </citation>
    <scope>IDENTIFICATION</scope>
</reference>
<dbReference type="SUPFAM" id="SSF81383">
    <property type="entry name" value="F-box domain"/>
    <property type="match status" value="1"/>
</dbReference>
<dbReference type="GeneTree" id="ENSGT00940000153571"/>
<keyword evidence="2" id="KW-0833">Ubl conjugation pathway</keyword>
<evidence type="ECO:0000313" key="5">
    <source>
        <dbReference type="Proteomes" id="UP000261660"/>
    </source>
</evidence>
<reference evidence="4" key="2">
    <citation type="submission" date="2025-09" db="UniProtKB">
        <authorList>
            <consortium name="Ensembl"/>
        </authorList>
    </citation>
    <scope>IDENTIFICATION</scope>
</reference>
<organism evidence="4 5">
    <name type="scientific">Labrus bergylta</name>
    <name type="common">ballan wrasse</name>
    <dbReference type="NCBI Taxonomy" id="56723"/>
    <lineage>
        <taxon>Eukaryota</taxon>
        <taxon>Metazoa</taxon>
        <taxon>Chordata</taxon>
        <taxon>Craniata</taxon>
        <taxon>Vertebrata</taxon>
        <taxon>Euteleostomi</taxon>
        <taxon>Actinopterygii</taxon>
        <taxon>Neopterygii</taxon>
        <taxon>Teleostei</taxon>
        <taxon>Neoteleostei</taxon>
        <taxon>Acanthomorphata</taxon>
        <taxon>Eupercaria</taxon>
        <taxon>Labriformes</taxon>
        <taxon>Labridae</taxon>
        <taxon>Labrus</taxon>
    </lineage>
</organism>
<dbReference type="Pfam" id="PF12937">
    <property type="entry name" value="F-box-like"/>
    <property type="match status" value="1"/>
</dbReference>
<evidence type="ECO:0000259" key="3">
    <source>
        <dbReference type="PROSITE" id="PS50181"/>
    </source>
</evidence>
<dbReference type="Gene3D" id="1.20.1280.50">
    <property type="match status" value="1"/>
</dbReference>
<sequence>MAAPSEFRMDLLPSDPLLHVLSFLSFRDLIHCSFVSRRLNELSKHNPLWKLLCSKHWLLSDADRLQSGLSWYCLFKQYYRDLGRYLQYYPVLRRSWDQLKSFLQQRCPRMIASLKGDHAPFSSPPVVHCDHAPFSSPPVVHCDHASFLSPPVVHCDHASFLSPPVVHCDHASFSSSPVVHCDHASFLSPPVVHCDHAPFSSPPVVHCDHAPFLSPPVVHCDHASFLSPPVVHCDHAPFFISSCCSL</sequence>
<dbReference type="SMART" id="SM00256">
    <property type="entry name" value="FBOX"/>
    <property type="match status" value="1"/>
</dbReference>
<dbReference type="InterPro" id="IPR036047">
    <property type="entry name" value="F-box-like_dom_sf"/>
</dbReference>
<comment type="pathway">
    <text evidence="1">Protein modification; protein ubiquitination.</text>
</comment>
<dbReference type="InterPro" id="IPR001810">
    <property type="entry name" value="F-box_dom"/>
</dbReference>
<keyword evidence="5" id="KW-1185">Reference proteome</keyword>
<evidence type="ECO:0000256" key="1">
    <source>
        <dbReference type="ARBA" id="ARBA00004906"/>
    </source>
</evidence>
<dbReference type="PANTHER" id="PTHR46550">
    <property type="entry name" value="F-BOX ONLY PROTEIN 3"/>
    <property type="match status" value="1"/>
</dbReference>
<dbReference type="Proteomes" id="UP000261660">
    <property type="component" value="Unplaced"/>
</dbReference>
<dbReference type="PANTHER" id="PTHR46550:SF1">
    <property type="entry name" value="F-BOX PROTEIN 3"/>
    <property type="match status" value="1"/>
</dbReference>
<dbReference type="STRING" id="56723.ENSLBEP00000015244"/>
<dbReference type="OrthoDB" id="2305498at2759"/>
<name>A0A3Q3F6I8_9LABR</name>
<evidence type="ECO:0000313" key="4">
    <source>
        <dbReference type="Ensembl" id="ENSLBEP00000015244.1"/>
    </source>
</evidence>
<dbReference type="Ensembl" id="ENSLBET00000016166.1">
    <property type="protein sequence ID" value="ENSLBEP00000015244.1"/>
    <property type="gene ID" value="ENSLBEG00000011885.1"/>
</dbReference>
<dbReference type="GO" id="GO:0005737">
    <property type="term" value="C:cytoplasm"/>
    <property type="evidence" value="ECO:0007669"/>
    <property type="project" value="TreeGrafter"/>
</dbReference>